<dbReference type="CDD" id="cd00293">
    <property type="entry name" value="USP-like"/>
    <property type="match status" value="2"/>
</dbReference>
<dbReference type="AlphaFoldDB" id="A0A7C3ZAP2"/>
<dbReference type="PROSITE" id="PS51257">
    <property type="entry name" value="PROKAR_LIPOPROTEIN"/>
    <property type="match status" value="1"/>
</dbReference>
<dbReference type="InterPro" id="IPR006015">
    <property type="entry name" value="Universal_stress_UspA"/>
</dbReference>
<protein>
    <submittedName>
        <fullName evidence="4">Universal stress protein</fullName>
    </submittedName>
</protein>
<reference evidence="4" key="1">
    <citation type="journal article" date="2020" name="mSystems">
        <title>Genome- and Community-Level Interaction Insights into Carbon Utilization and Element Cycling Functions of Hydrothermarchaeota in Hydrothermal Sediment.</title>
        <authorList>
            <person name="Zhou Z."/>
            <person name="Liu Y."/>
            <person name="Xu W."/>
            <person name="Pan J."/>
            <person name="Luo Z.H."/>
            <person name="Li M."/>
        </authorList>
    </citation>
    <scope>NUCLEOTIDE SEQUENCE [LARGE SCALE GENOMIC DNA]</scope>
    <source>
        <strain evidence="4">SpSt-897</strain>
    </source>
</reference>
<feature type="coiled-coil region" evidence="2">
    <location>
        <begin position="206"/>
        <end position="233"/>
    </location>
</feature>
<gene>
    <name evidence="4" type="ORF">ENW96_04575</name>
</gene>
<comment type="similarity">
    <text evidence="1">Belongs to the universal stress protein A family.</text>
</comment>
<evidence type="ECO:0000256" key="1">
    <source>
        <dbReference type="ARBA" id="ARBA00008791"/>
    </source>
</evidence>
<accession>A0A7C3ZAP2</accession>
<dbReference type="Pfam" id="PF00582">
    <property type="entry name" value="Usp"/>
    <property type="match status" value="2"/>
</dbReference>
<comment type="caution">
    <text evidence="4">The sequence shown here is derived from an EMBL/GenBank/DDBJ whole genome shotgun (WGS) entry which is preliminary data.</text>
</comment>
<dbReference type="Gene3D" id="3.40.50.620">
    <property type="entry name" value="HUPs"/>
    <property type="match status" value="2"/>
</dbReference>
<sequence>MFKKILFPTQFEEFSLAILGSIACLQRAGLEEVVLLYVIDTDSFYTEVNGGIGLNLDLIRQTALEKLDSLAESLRTRGLRAKIAIRLGPLVPEIINTAAKENVSLIVAGRQKRDILGELFVGSATDRIIRQARVPVLVAKYHTLKEVQGKVEESFCRDLFRKILYPTDWSPGADLVRAYLPALRQVGASEAIVVHVVEELPYEAQYLNREALVKRAEEKMRRLEQELQAQGFTVKIFILEGKPYREINRLATKEDVSLIVMGFHGVGFVEKVLWGSVSQRVVEYSEKPVLVVK</sequence>
<evidence type="ECO:0000256" key="2">
    <source>
        <dbReference type="SAM" id="Coils"/>
    </source>
</evidence>
<dbReference type="SUPFAM" id="SSF52402">
    <property type="entry name" value="Adenine nucleotide alpha hydrolases-like"/>
    <property type="match status" value="2"/>
</dbReference>
<feature type="domain" description="UspA" evidence="3">
    <location>
        <begin position="1"/>
        <end position="140"/>
    </location>
</feature>
<feature type="domain" description="UspA" evidence="3">
    <location>
        <begin position="160"/>
        <end position="293"/>
    </location>
</feature>
<dbReference type="PANTHER" id="PTHR46268">
    <property type="entry name" value="STRESS RESPONSE PROTEIN NHAX"/>
    <property type="match status" value="1"/>
</dbReference>
<proteinExistence type="inferred from homology"/>
<keyword evidence="2" id="KW-0175">Coiled coil</keyword>
<evidence type="ECO:0000259" key="3">
    <source>
        <dbReference type="Pfam" id="PF00582"/>
    </source>
</evidence>
<name>A0A7C3ZAP2_9BACT</name>
<evidence type="ECO:0000313" key="4">
    <source>
        <dbReference type="EMBL" id="HGF33652.1"/>
    </source>
</evidence>
<dbReference type="PANTHER" id="PTHR46268:SF6">
    <property type="entry name" value="UNIVERSAL STRESS PROTEIN UP12"/>
    <property type="match status" value="1"/>
</dbReference>
<organism evidence="4">
    <name type="scientific">Desulfobacca acetoxidans</name>
    <dbReference type="NCBI Taxonomy" id="60893"/>
    <lineage>
        <taxon>Bacteria</taxon>
        <taxon>Pseudomonadati</taxon>
        <taxon>Thermodesulfobacteriota</taxon>
        <taxon>Desulfobaccia</taxon>
        <taxon>Desulfobaccales</taxon>
        <taxon>Desulfobaccaceae</taxon>
        <taxon>Desulfobacca</taxon>
    </lineage>
</organism>
<dbReference type="InterPro" id="IPR006016">
    <property type="entry name" value="UspA"/>
</dbReference>
<dbReference type="EMBL" id="DTMF01000122">
    <property type="protein sequence ID" value="HGF33652.1"/>
    <property type="molecule type" value="Genomic_DNA"/>
</dbReference>
<dbReference type="InterPro" id="IPR014729">
    <property type="entry name" value="Rossmann-like_a/b/a_fold"/>
</dbReference>
<dbReference type="PRINTS" id="PR01438">
    <property type="entry name" value="UNVRSLSTRESS"/>
</dbReference>